<keyword evidence="3" id="KW-1185">Reference proteome</keyword>
<feature type="region of interest" description="Disordered" evidence="1">
    <location>
        <begin position="13"/>
        <end position="48"/>
    </location>
</feature>
<dbReference type="EMBL" id="KN822983">
    <property type="protein sequence ID" value="KIO29447.1"/>
    <property type="molecule type" value="Genomic_DNA"/>
</dbReference>
<name>A0A0C3M710_9AGAM</name>
<dbReference type="HOGENOM" id="CLU_2293776_0_0_1"/>
<gene>
    <name evidence="2" type="ORF">M407DRAFT_170083</name>
</gene>
<reference evidence="2 3" key="1">
    <citation type="submission" date="2014-04" db="EMBL/GenBank/DDBJ databases">
        <authorList>
            <consortium name="DOE Joint Genome Institute"/>
            <person name="Kuo A."/>
            <person name="Girlanda M."/>
            <person name="Perotto S."/>
            <person name="Kohler A."/>
            <person name="Nagy L.G."/>
            <person name="Floudas D."/>
            <person name="Copeland A."/>
            <person name="Barry K.W."/>
            <person name="Cichocki N."/>
            <person name="Veneault-Fourrey C."/>
            <person name="LaButti K."/>
            <person name="Lindquist E.A."/>
            <person name="Lipzen A."/>
            <person name="Lundell T."/>
            <person name="Morin E."/>
            <person name="Murat C."/>
            <person name="Sun H."/>
            <person name="Tunlid A."/>
            <person name="Henrissat B."/>
            <person name="Grigoriev I.V."/>
            <person name="Hibbett D.S."/>
            <person name="Martin F."/>
            <person name="Nordberg H.P."/>
            <person name="Cantor M.N."/>
            <person name="Hua S.X."/>
        </authorList>
    </citation>
    <scope>NUCLEOTIDE SEQUENCE [LARGE SCALE GENOMIC DNA]</scope>
    <source>
        <strain evidence="2 3">MUT 4182</strain>
    </source>
</reference>
<proteinExistence type="predicted"/>
<feature type="region of interest" description="Disordered" evidence="1">
    <location>
        <begin position="79"/>
        <end position="101"/>
    </location>
</feature>
<feature type="compositionally biased region" description="Polar residues" evidence="1">
    <location>
        <begin position="38"/>
        <end position="48"/>
    </location>
</feature>
<sequence length="101" mass="10914">MVIMRQSRRFACTARPVRDRLTRGPPPAHHAAGRRKSNTTTQGKGSSLNIKVPGFDSIDELKGFAFGLGGKPRLWVLSPHESDSFRAKKGGEGGKGEGWVG</sequence>
<dbReference type="Proteomes" id="UP000054248">
    <property type="component" value="Unassembled WGS sequence"/>
</dbReference>
<accession>A0A0C3M710</accession>
<protein>
    <submittedName>
        <fullName evidence="2">Uncharacterized protein</fullName>
    </submittedName>
</protein>
<reference evidence="3" key="2">
    <citation type="submission" date="2015-01" db="EMBL/GenBank/DDBJ databases">
        <title>Evolutionary Origins and Diversification of the Mycorrhizal Mutualists.</title>
        <authorList>
            <consortium name="DOE Joint Genome Institute"/>
            <consortium name="Mycorrhizal Genomics Consortium"/>
            <person name="Kohler A."/>
            <person name="Kuo A."/>
            <person name="Nagy L.G."/>
            <person name="Floudas D."/>
            <person name="Copeland A."/>
            <person name="Barry K.W."/>
            <person name="Cichocki N."/>
            <person name="Veneault-Fourrey C."/>
            <person name="LaButti K."/>
            <person name="Lindquist E.A."/>
            <person name="Lipzen A."/>
            <person name="Lundell T."/>
            <person name="Morin E."/>
            <person name="Murat C."/>
            <person name="Riley R."/>
            <person name="Ohm R."/>
            <person name="Sun H."/>
            <person name="Tunlid A."/>
            <person name="Henrissat B."/>
            <person name="Grigoriev I.V."/>
            <person name="Hibbett D.S."/>
            <person name="Martin F."/>
        </authorList>
    </citation>
    <scope>NUCLEOTIDE SEQUENCE [LARGE SCALE GENOMIC DNA]</scope>
    <source>
        <strain evidence="3">MUT 4182</strain>
    </source>
</reference>
<evidence type="ECO:0000313" key="2">
    <source>
        <dbReference type="EMBL" id="KIO29447.1"/>
    </source>
</evidence>
<evidence type="ECO:0000256" key="1">
    <source>
        <dbReference type="SAM" id="MobiDB-lite"/>
    </source>
</evidence>
<organism evidence="2 3">
    <name type="scientific">Tulasnella calospora MUT 4182</name>
    <dbReference type="NCBI Taxonomy" id="1051891"/>
    <lineage>
        <taxon>Eukaryota</taxon>
        <taxon>Fungi</taxon>
        <taxon>Dikarya</taxon>
        <taxon>Basidiomycota</taxon>
        <taxon>Agaricomycotina</taxon>
        <taxon>Agaricomycetes</taxon>
        <taxon>Cantharellales</taxon>
        <taxon>Tulasnellaceae</taxon>
        <taxon>Tulasnella</taxon>
    </lineage>
</organism>
<feature type="compositionally biased region" description="Basic and acidic residues" evidence="1">
    <location>
        <begin position="80"/>
        <end position="95"/>
    </location>
</feature>
<evidence type="ECO:0000313" key="3">
    <source>
        <dbReference type="Proteomes" id="UP000054248"/>
    </source>
</evidence>
<dbReference type="AlphaFoldDB" id="A0A0C3M710"/>